<dbReference type="InterPro" id="IPR006015">
    <property type="entry name" value="Universal_stress_UspA"/>
</dbReference>
<dbReference type="AlphaFoldDB" id="A0A848HG05"/>
<accession>A0A848HG05</accession>
<evidence type="ECO:0000313" key="4">
    <source>
        <dbReference type="Proteomes" id="UP000541185"/>
    </source>
</evidence>
<organism evidence="3 4">
    <name type="scientific">Ramlibacter agri</name>
    <dbReference type="NCBI Taxonomy" id="2728837"/>
    <lineage>
        <taxon>Bacteria</taxon>
        <taxon>Pseudomonadati</taxon>
        <taxon>Pseudomonadota</taxon>
        <taxon>Betaproteobacteria</taxon>
        <taxon>Burkholderiales</taxon>
        <taxon>Comamonadaceae</taxon>
        <taxon>Ramlibacter</taxon>
    </lineage>
</organism>
<evidence type="ECO:0000259" key="2">
    <source>
        <dbReference type="Pfam" id="PF00582"/>
    </source>
</evidence>
<dbReference type="Proteomes" id="UP000541185">
    <property type="component" value="Unassembled WGS sequence"/>
</dbReference>
<reference evidence="3 4" key="1">
    <citation type="submission" date="2020-04" db="EMBL/GenBank/DDBJ databases">
        <title>Ramlibacter sp. G-1-2-2 isolated from soil.</title>
        <authorList>
            <person name="Dahal R.H."/>
        </authorList>
    </citation>
    <scope>NUCLEOTIDE SEQUENCE [LARGE SCALE GENOMIC DNA]</scope>
    <source>
        <strain evidence="3 4">G-1-2-2</strain>
    </source>
</reference>
<dbReference type="EMBL" id="JABBFX010000003">
    <property type="protein sequence ID" value="NML47443.1"/>
    <property type="molecule type" value="Genomic_DNA"/>
</dbReference>
<protein>
    <submittedName>
        <fullName evidence="3">Universal stress protein</fullName>
    </submittedName>
</protein>
<sequence length="280" mass="30344">MTSPIRTILVHLDPTAATPRRLALARELAGAHGAQLSALYAVTPSFIELPYTMAIGPTVAASLVEIDEQRRERVLQAFDKEMIRPGPLATWSQTDDVPTEGAFAQQAFYADLLVLGQHDPADAGSPSVPPDFVENVLVSSGRPAIVVPHIGWQRAVGETIAIAWKESPEAARAVRAAVPFLQRAAKVHVFAWGEGGASRLVGPPLDLERYLLAHGVHVTWHREESEPPRIGELLLSRVFDVGADLLVMGCYGHSRAREWILGGASRTLLQSMTLPVLMAH</sequence>
<comment type="caution">
    <text evidence="3">The sequence shown here is derived from an EMBL/GenBank/DDBJ whole genome shotgun (WGS) entry which is preliminary data.</text>
</comment>
<dbReference type="PANTHER" id="PTHR46268:SF15">
    <property type="entry name" value="UNIVERSAL STRESS PROTEIN HP_0031"/>
    <property type="match status" value="1"/>
</dbReference>
<dbReference type="PANTHER" id="PTHR46268">
    <property type="entry name" value="STRESS RESPONSE PROTEIN NHAX"/>
    <property type="match status" value="1"/>
</dbReference>
<dbReference type="PRINTS" id="PR01438">
    <property type="entry name" value="UNVRSLSTRESS"/>
</dbReference>
<keyword evidence="4" id="KW-1185">Reference proteome</keyword>
<dbReference type="Gene3D" id="3.40.50.12370">
    <property type="match status" value="1"/>
</dbReference>
<dbReference type="RefSeq" id="WP_169421720.1">
    <property type="nucleotide sequence ID" value="NZ_JABBFX010000003.1"/>
</dbReference>
<dbReference type="InterPro" id="IPR006016">
    <property type="entry name" value="UspA"/>
</dbReference>
<dbReference type="SUPFAM" id="SSF52402">
    <property type="entry name" value="Adenine nucleotide alpha hydrolases-like"/>
    <property type="match status" value="2"/>
</dbReference>
<feature type="domain" description="UspA" evidence="2">
    <location>
        <begin position="163"/>
        <end position="279"/>
    </location>
</feature>
<gene>
    <name evidence="3" type="ORF">HHL11_27080</name>
</gene>
<proteinExistence type="inferred from homology"/>
<dbReference type="Pfam" id="PF00582">
    <property type="entry name" value="Usp"/>
    <property type="match status" value="1"/>
</dbReference>
<comment type="similarity">
    <text evidence="1">Belongs to the universal stress protein A family.</text>
</comment>
<dbReference type="CDD" id="cd00293">
    <property type="entry name" value="USP-like"/>
    <property type="match status" value="1"/>
</dbReference>
<evidence type="ECO:0000313" key="3">
    <source>
        <dbReference type="EMBL" id="NML47443.1"/>
    </source>
</evidence>
<name>A0A848HG05_9BURK</name>
<evidence type="ECO:0000256" key="1">
    <source>
        <dbReference type="ARBA" id="ARBA00008791"/>
    </source>
</evidence>